<name>A0A2I1EA74_9GLOM</name>
<feature type="region of interest" description="Disordered" evidence="1">
    <location>
        <begin position="703"/>
        <end position="741"/>
    </location>
</feature>
<dbReference type="Gene3D" id="2.130.10.10">
    <property type="entry name" value="YVTN repeat-like/Quinoprotein amine dehydrogenase"/>
    <property type="match status" value="1"/>
</dbReference>
<accession>A0A2I1EA74</accession>
<dbReference type="SUPFAM" id="SSF50978">
    <property type="entry name" value="WD40 repeat-like"/>
    <property type="match status" value="1"/>
</dbReference>
<evidence type="ECO:0000313" key="5">
    <source>
        <dbReference type="Proteomes" id="UP000232688"/>
    </source>
</evidence>
<protein>
    <recommendedName>
        <fullName evidence="2">BCAS3 WD40 domain-containing protein</fullName>
    </recommendedName>
</protein>
<dbReference type="AlphaFoldDB" id="A0A2I1EA74"/>
<comment type="caution">
    <text evidence="3">The sequence shown here is derived from an EMBL/GenBank/DDBJ whole genome shotgun (WGS) entry which is preliminary data.</text>
</comment>
<evidence type="ECO:0000313" key="6">
    <source>
        <dbReference type="Proteomes" id="UP000233469"/>
    </source>
</evidence>
<dbReference type="PANTHER" id="PTHR13268">
    <property type="entry name" value="BREAST CARCINOMA AMPLIFIED SEQUENCE 3"/>
    <property type="match status" value="1"/>
</dbReference>
<dbReference type="VEuPathDB" id="FungiDB:RhiirFUN_021036"/>
<dbReference type="InterPro" id="IPR036322">
    <property type="entry name" value="WD40_repeat_dom_sf"/>
</dbReference>
<dbReference type="Proteomes" id="UP000232688">
    <property type="component" value="Unassembled WGS sequence"/>
</dbReference>
<dbReference type="InterPro" id="IPR048382">
    <property type="entry name" value="BCAS3_WD40"/>
</dbReference>
<feature type="region of interest" description="Disordered" evidence="1">
    <location>
        <begin position="614"/>
        <end position="637"/>
    </location>
</feature>
<reference evidence="4 6" key="1">
    <citation type="submission" date="2016-04" db="EMBL/GenBank/DDBJ databases">
        <title>Genome analyses suggest a sexual origin of heterokaryosis in a supposedly ancient asexual fungus.</title>
        <authorList>
            <person name="Ropars J."/>
            <person name="Sedzielewska K."/>
            <person name="Noel J."/>
            <person name="Charron P."/>
            <person name="Farinelli L."/>
            <person name="Marton T."/>
            <person name="Kruger M."/>
            <person name="Pelin A."/>
            <person name="Brachmann A."/>
            <person name="Corradi N."/>
        </authorList>
    </citation>
    <scope>NUCLEOTIDE SEQUENCE [LARGE SCALE GENOMIC DNA]</scope>
    <source>
        <strain evidence="4 6">C2</strain>
    </source>
</reference>
<gene>
    <name evidence="3" type="ORF">RhiirA1_424437</name>
    <name evidence="4" type="ORF">RhiirC2_755679</name>
</gene>
<dbReference type="Pfam" id="PF21034">
    <property type="entry name" value="BCAS3_WD40"/>
    <property type="match status" value="2"/>
</dbReference>
<feature type="compositionally biased region" description="Low complexity" evidence="1">
    <location>
        <begin position="618"/>
        <end position="633"/>
    </location>
</feature>
<dbReference type="VEuPathDB" id="FungiDB:RhiirA1_424437"/>
<dbReference type="EMBL" id="LLXL01001332">
    <property type="protein sequence ID" value="PKK65061.1"/>
    <property type="molecule type" value="Genomic_DNA"/>
</dbReference>
<proteinExistence type="predicted"/>
<feature type="region of interest" description="Disordered" evidence="1">
    <location>
        <begin position="286"/>
        <end position="306"/>
    </location>
</feature>
<feature type="compositionally biased region" description="Polar residues" evidence="1">
    <location>
        <begin position="707"/>
        <end position="726"/>
    </location>
</feature>
<evidence type="ECO:0000313" key="3">
    <source>
        <dbReference type="EMBL" id="PKC61864.1"/>
    </source>
</evidence>
<dbReference type="InterPro" id="IPR015943">
    <property type="entry name" value="WD40/YVTN_repeat-like_dom_sf"/>
</dbReference>
<sequence length="1166" mass="126706">MSSVTQLATIGVKADPKFLRDPSALESISSALYGLSSYVAYSLPTSISSLRKSSPASDHNAYQHSINHHHEIDPQNHPMPPDGLVEKKKDVIVYAAFDEIVSASSNKPNTSISQSVLMLGYPDGFQIWNVTSVDNIHELVSIRDKEKLGEVAYIKSIPNPRYTSKHARDIFADVRPLVGLICISTPEREDGIQGPLSKPKSVLNFFSLKTHQIVKTLDFENEGNIVGVKCNERAIVISLSNPAKLHIISPLTLAPLFQSMLQDIALHPSTRAPIFTLGSRLLAYATTSQPSEPNGKKDSDLGDSDEIVDGSSGKYQIVAKEVAKEVVNGVKFLGDYGYQTLSAYFANSSNSQAIPQIKQSSSMPINIQNHSGGMSPASRGSFSPSPSPSNGHYYNSRTGSVGCGSGDSGNGFMAAANNGMETEKDSGAIGAIIIRDLGAPYGSNKKEPSIIAHFAPHTHHVGQLSFNPSGTLLFSTSVQGHKFHVFEILGKRRRGRSNHKVKHMYKLARGYTYASVSESGVGWSSDSRWCAVASGKGTIHLFAINPYGGPTHILSHISGLVKNMDEPYSSTTQSPVVRIKSRAPLPADPTEVAANGFSQNNIYPINPHEYYSFPPPDSNSSFTTTSPSRRPNPIHYNNTNMYPHHLNGQLHPFSYNIPPNSFHLTRKPPGICIKFLPSLSNNSKTGLTAGNNGILFADLNAKRQTKRSSSPSINYEGNTSANSSNKNGRRRTQSWSQNSLSSVKNTSRQYLEVEDLDSKQEDIGYQDILSFHPTGILTLHRVWMEGIVVGEQDSSSRQGGNQELNNLITMAGTPLAGSAAAVANVGRALVGGATTVVGGITGVTRKEAGSLDMVTNYDDVAEWQLVRSNNWAEVKNVFETPKLLTEGDIIVKRDSNNKWLANAEIATHTSSRTSLPPSLWANPQFTFQTFLPGHKETIRKGEIPRSKKIEIRREVIEHVEVNGNTDTLGVNGWVNNGKSNYDISENLSTAMHTSLDFLPSSPTLSAVSTKSKDRISNGFNGHACTIPGDISITPLSFEDAYHIQISNNNPATAPAAINSTPYTTKSSKLNSTMSPNIIANNNMIISHPLSFTRSTSSLSSVNTSETTFSDEVDVLTKGIEHTEEFTSEEGNFFFSPDGDNEVELPSNSIIELRNGKSIEEQYIGWV</sequence>
<reference evidence="5 6" key="2">
    <citation type="submission" date="2017-10" db="EMBL/GenBank/DDBJ databases">
        <title>Extensive intraspecific genome diversity in a model arbuscular mycorrhizal fungus.</title>
        <authorList>
            <person name="Chen E.C.H."/>
            <person name="Morin E."/>
            <person name="Baudet D."/>
            <person name="Noel J."/>
            <person name="Ndikumana S."/>
            <person name="Charron P."/>
            <person name="St-Onge C."/>
            <person name="Giorgi J."/>
            <person name="Grigoriev I.V."/>
            <person name="Roux C."/>
            <person name="Martin F.M."/>
            <person name="Corradi N."/>
        </authorList>
    </citation>
    <scope>NUCLEOTIDE SEQUENCE [LARGE SCALE GENOMIC DNA]</scope>
    <source>
        <strain evidence="3 5">A1</strain>
        <strain evidence="4 6">C2</strain>
    </source>
</reference>
<evidence type="ECO:0000313" key="4">
    <source>
        <dbReference type="EMBL" id="PKK65061.1"/>
    </source>
</evidence>
<dbReference type="GO" id="GO:0006914">
    <property type="term" value="P:autophagy"/>
    <property type="evidence" value="ECO:0007669"/>
    <property type="project" value="InterPro"/>
</dbReference>
<feature type="compositionally biased region" description="Low complexity" evidence="1">
    <location>
        <begin position="375"/>
        <end position="384"/>
    </location>
</feature>
<dbReference type="Proteomes" id="UP000233469">
    <property type="component" value="Unassembled WGS sequence"/>
</dbReference>
<feature type="compositionally biased region" description="Polar residues" evidence="1">
    <location>
        <begin position="363"/>
        <end position="372"/>
    </location>
</feature>
<dbReference type="OrthoDB" id="25778at2759"/>
<dbReference type="GO" id="GO:0005737">
    <property type="term" value="C:cytoplasm"/>
    <property type="evidence" value="ECO:0007669"/>
    <property type="project" value="TreeGrafter"/>
</dbReference>
<dbReference type="EMBL" id="LLXH01000929">
    <property type="protein sequence ID" value="PKC61864.1"/>
    <property type="molecule type" value="Genomic_DNA"/>
</dbReference>
<organism evidence="3 5">
    <name type="scientific">Rhizophagus irregularis</name>
    <dbReference type="NCBI Taxonomy" id="588596"/>
    <lineage>
        <taxon>Eukaryota</taxon>
        <taxon>Fungi</taxon>
        <taxon>Fungi incertae sedis</taxon>
        <taxon>Mucoromycota</taxon>
        <taxon>Glomeromycotina</taxon>
        <taxon>Glomeromycetes</taxon>
        <taxon>Glomerales</taxon>
        <taxon>Glomeraceae</taxon>
        <taxon>Rhizophagus</taxon>
    </lineage>
</organism>
<dbReference type="GO" id="GO:0042594">
    <property type="term" value="P:response to starvation"/>
    <property type="evidence" value="ECO:0007669"/>
    <property type="project" value="TreeGrafter"/>
</dbReference>
<reference evidence="3 5" key="3">
    <citation type="submission" date="2017-10" db="EMBL/GenBank/DDBJ databases">
        <title>Genome analyses suggest a sexual origin of heterokaryosis in a supposedly ancient asexual fungus.</title>
        <authorList>
            <person name="Corradi N."/>
            <person name="Sedzielewska K."/>
            <person name="Noel J."/>
            <person name="Charron P."/>
            <person name="Farinelli L."/>
            <person name="Marton T."/>
            <person name="Kruger M."/>
            <person name="Pelin A."/>
            <person name="Brachmann A."/>
            <person name="Corradi N."/>
        </authorList>
    </citation>
    <scope>NUCLEOTIDE SEQUENCE [LARGE SCALE GENOMIC DNA]</scope>
    <source>
        <strain evidence="3 5">A1</strain>
    </source>
</reference>
<evidence type="ECO:0000256" key="1">
    <source>
        <dbReference type="SAM" id="MobiDB-lite"/>
    </source>
</evidence>
<dbReference type="VEuPathDB" id="FungiDB:FUN_019631"/>
<dbReference type="PANTHER" id="PTHR13268:SF0">
    <property type="entry name" value="BCAS3 MICROTUBULE ASSOCIATED CELL MIGRATION FACTOR"/>
    <property type="match status" value="1"/>
</dbReference>
<feature type="domain" description="BCAS3 WD40" evidence="2">
    <location>
        <begin position="448"/>
        <end position="563"/>
    </location>
</feature>
<feature type="region of interest" description="Disordered" evidence="1">
    <location>
        <begin position="363"/>
        <end position="396"/>
    </location>
</feature>
<feature type="domain" description="BCAS3 WD40" evidence="2">
    <location>
        <begin position="97"/>
        <end position="286"/>
    </location>
</feature>
<evidence type="ECO:0000259" key="2">
    <source>
        <dbReference type="Pfam" id="PF21034"/>
    </source>
</evidence>
<dbReference type="InterPro" id="IPR045142">
    <property type="entry name" value="BCAS3-like"/>
</dbReference>